<evidence type="ECO:0000313" key="9">
    <source>
        <dbReference type="EMBL" id="BAM32401.1"/>
    </source>
</evidence>
<dbReference type="GO" id="GO:0046872">
    <property type="term" value="F:metal ion binding"/>
    <property type="evidence" value="ECO:0007669"/>
    <property type="project" value="UniProtKB-KW"/>
</dbReference>
<evidence type="ECO:0000256" key="4">
    <source>
        <dbReference type="ARBA" id="ARBA00022723"/>
    </source>
</evidence>
<dbReference type="Pfam" id="PF13186">
    <property type="entry name" value="SPASM"/>
    <property type="match status" value="1"/>
</dbReference>
<dbReference type="GO" id="GO:0051536">
    <property type="term" value="F:iron-sulfur cluster binding"/>
    <property type="evidence" value="ECO:0007669"/>
    <property type="project" value="UniProtKB-KW"/>
</dbReference>
<dbReference type="SFLD" id="SFLDS00029">
    <property type="entry name" value="Radical_SAM"/>
    <property type="match status" value="1"/>
</dbReference>
<keyword evidence="5" id="KW-0408">Iron</keyword>
<dbReference type="CDD" id="cd01335">
    <property type="entry name" value="Radical_SAM"/>
    <property type="match status" value="1"/>
</dbReference>
<dbReference type="InterPro" id="IPR007197">
    <property type="entry name" value="rSAM"/>
</dbReference>
<dbReference type="PANTHER" id="PTHR11228:SF7">
    <property type="entry name" value="PQQA PEPTIDE CYCLASE"/>
    <property type="match status" value="1"/>
</dbReference>
<keyword evidence="6" id="KW-0411">Iron-sulfur</keyword>
<feature type="domain" description="Radical SAM core" evidence="7">
    <location>
        <begin position="12"/>
        <end position="145"/>
    </location>
</feature>
<evidence type="ECO:0000259" key="8">
    <source>
        <dbReference type="Pfam" id="PF13186"/>
    </source>
</evidence>
<comment type="cofactor">
    <cofactor evidence="1">
        <name>[4Fe-4S] cluster</name>
        <dbReference type="ChEBI" id="CHEBI:49883"/>
    </cofactor>
</comment>
<dbReference type="CDD" id="cd21109">
    <property type="entry name" value="SPASM"/>
    <property type="match status" value="1"/>
</dbReference>
<dbReference type="GO" id="GO:0003824">
    <property type="term" value="F:catalytic activity"/>
    <property type="evidence" value="ECO:0007669"/>
    <property type="project" value="InterPro"/>
</dbReference>
<dbReference type="SUPFAM" id="SSF102114">
    <property type="entry name" value="Radical SAM enzymes"/>
    <property type="match status" value="1"/>
</dbReference>
<dbReference type="EMBL" id="AP012492">
    <property type="protein sequence ID" value="BAM32401.1"/>
    <property type="molecule type" value="Genomic_DNA"/>
</dbReference>
<evidence type="ECO:0000256" key="5">
    <source>
        <dbReference type="ARBA" id="ARBA00023004"/>
    </source>
</evidence>
<dbReference type="SFLD" id="SFLDG01067">
    <property type="entry name" value="SPASM/twitch_domain_containing"/>
    <property type="match status" value="1"/>
</dbReference>
<dbReference type="InterPro" id="IPR034391">
    <property type="entry name" value="AdoMet-like_SPASM_containing"/>
</dbReference>
<dbReference type="SFLD" id="SFLDG01387">
    <property type="entry name" value="BtrN-like_SPASM_domain_contain"/>
    <property type="match status" value="1"/>
</dbReference>
<dbReference type="InterPro" id="IPR058240">
    <property type="entry name" value="rSAM_sf"/>
</dbReference>
<keyword evidence="3" id="KW-0949">S-adenosyl-L-methionine</keyword>
<protein>
    <submittedName>
        <fullName evidence="9">Radical SAM domain-containing protein</fullName>
    </submittedName>
</protein>
<feature type="domain" description="4Fe4S-binding SPASM" evidence="8">
    <location>
        <begin position="236"/>
        <end position="302"/>
    </location>
</feature>
<proteinExistence type="predicted"/>
<evidence type="ECO:0000256" key="1">
    <source>
        <dbReference type="ARBA" id="ARBA00001966"/>
    </source>
</evidence>
<dbReference type="KEGG" id="hcb:HCBAA847_1164"/>
<dbReference type="Pfam" id="PF04055">
    <property type="entry name" value="Radical_SAM"/>
    <property type="match status" value="1"/>
</dbReference>
<evidence type="ECO:0000256" key="6">
    <source>
        <dbReference type="ARBA" id="ARBA00023014"/>
    </source>
</evidence>
<dbReference type="InterPro" id="IPR023885">
    <property type="entry name" value="4Fe4S-binding_SPASM_dom"/>
</dbReference>
<keyword evidence="2" id="KW-0004">4Fe-4S</keyword>
<dbReference type="PANTHER" id="PTHR11228">
    <property type="entry name" value="RADICAL SAM DOMAIN PROTEIN"/>
    <property type="match status" value="1"/>
</dbReference>
<dbReference type="Gene3D" id="3.20.20.70">
    <property type="entry name" value="Aldolase class I"/>
    <property type="match status" value="1"/>
</dbReference>
<reference evidence="9 10" key="1">
    <citation type="journal article" date="2012" name="J. Bacteriol.">
        <title>Complete Genome Sequence of Helicobacter cinaedi Type Strain ATCC BAA-847.</title>
        <authorList>
            <person name="Miyoshi-Akiyama T."/>
            <person name="Takeshita N."/>
            <person name="Ohmagari N."/>
            <person name="Kirikae T."/>
        </authorList>
    </citation>
    <scope>NUCLEOTIDE SEQUENCE [LARGE SCALE GENOMIC DNA]</scope>
    <source>
        <strain evidence="9 10">ATCC BAA-847</strain>
    </source>
</reference>
<dbReference type="AlphaFoldDB" id="A0AAI8MNC2"/>
<evidence type="ECO:0000256" key="3">
    <source>
        <dbReference type="ARBA" id="ARBA00022691"/>
    </source>
</evidence>
<sequence length="310" mass="35774">MKLKRKINFDVCTFCNHACDFCSNPDKRTKKAKTSYADFVKAMDNVLQYVETDELGLSAKGEVLLNNDLESIISHCKNIYNIPYIYISSNGALMNESRTVSLIESGLDSIKFSINAVDSKNYKKVHNRDDFDRVIQNFSTLLKLKKEKYPYLKLLISSVLTPCNTQNPQDAFKKIFGEDSIFIDNILPYQCTLTQKEYISTGGGIEETPHKRHFSPTQYFSPLQFSTAQPLQKPLCFIPFNEIWINSDCSLILCCKDYFDSINFGSLLTHDFLDLYHSQAFEEIRQMQQYGIFPQHHLCKQCLGYNRSEK</sequence>
<dbReference type="InterPro" id="IPR050377">
    <property type="entry name" value="Radical_SAM_PqqE_MftC-like"/>
</dbReference>
<organism evidence="9 10">
    <name type="scientific">Helicobacter cinaedi CCUG 18818 = ATCC BAA-847</name>
    <dbReference type="NCBI Taxonomy" id="537971"/>
    <lineage>
        <taxon>Bacteria</taxon>
        <taxon>Pseudomonadati</taxon>
        <taxon>Campylobacterota</taxon>
        <taxon>Epsilonproteobacteria</taxon>
        <taxon>Campylobacterales</taxon>
        <taxon>Helicobacteraceae</taxon>
        <taxon>Helicobacter</taxon>
    </lineage>
</organism>
<accession>A0AAI8MNC2</accession>
<gene>
    <name evidence="9" type="ORF">HCBAA847_1164</name>
</gene>
<evidence type="ECO:0000313" key="10">
    <source>
        <dbReference type="Proteomes" id="UP000006036"/>
    </source>
</evidence>
<keyword evidence="4" id="KW-0479">Metal-binding</keyword>
<dbReference type="RefSeq" id="WP_015453523.1">
    <property type="nucleotide sequence ID" value="NC_020555.1"/>
</dbReference>
<dbReference type="Proteomes" id="UP000006036">
    <property type="component" value="Chromosome 1"/>
</dbReference>
<evidence type="ECO:0000256" key="2">
    <source>
        <dbReference type="ARBA" id="ARBA00022485"/>
    </source>
</evidence>
<evidence type="ECO:0000259" key="7">
    <source>
        <dbReference type="Pfam" id="PF04055"/>
    </source>
</evidence>
<name>A0AAI8MNC2_9HELI</name>
<dbReference type="InterPro" id="IPR013785">
    <property type="entry name" value="Aldolase_TIM"/>
</dbReference>